<reference evidence="3 4" key="1">
    <citation type="submission" date="2024-04" db="EMBL/GenBank/DDBJ databases">
        <authorList>
            <person name="Rising A."/>
            <person name="Reimegard J."/>
            <person name="Sonavane S."/>
            <person name="Akerstrom W."/>
            <person name="Nylinder S."/>
            <person name="Hedman E."/>
            <person name="Kallberg Y."/>
        </authorList>
    </citation>
    <scope>NUCLEOTIDE SEQUENCE [LARGE SCALE GENOMIC DNA]</scope>
</reference>
<dbReference type="Gene3D" id="2.60.40.10">
    <property type="entry name" value="Immunoglobulins"/>
    <property type="match status" value="1"/>
</dbReference>
<organism evidence="3 4">
    <name type="scientific">Larinioides sclopetarius</name>
    <dbReference type="NCBI Taxonomy" id="280406"/>
    <lineage>
        <taxon>Eukaryota</taxon>
        <taxon>Metazoa</taxon>
        <taxon>Ecdysozoa</taxon>
        <taxon>Arthropoda</taxon>
        <taxon>Chelicerata</taxon>
        <taxon>Arachnida</taxon>
        <taxon>Araneae</taxon>
        <taxon>Araneomorphae</taxon>
        <taxon>Entelegynae</taxon>
        <taxon>Araneoidea</taxon>
        <taxon>Araneidae</taxon>
        <taxon>Larinioides</taxon>
    </lineage>
</organism>
<sequence length="435" mass="48078">MEAEQKTETAEKEGEKREIEMIAAIKAEKIESEDEKMEVDIEPVETVVEEKEDFRPLILKVEATCEDLVTLKIEGIETGDDDDEEFVVMSPEEIRLFLEQKISEHVRDPQINPLLALEKRTNDLLDEIKDKADEISRLSKALDMLYRNQERFLRHMDIFPKVPTNSVSVSVDLPLLMDSVPLMSPSKVQDEEAVIKKDLSDAKVLSPSVSRAKPSTPVPTSIPPVPSGISVTPVPSTSSSTPAVPKASPAAPASNLTTTVKTLPKLPPKPAGDIECIDLTDDPPVAKPITNLSPLAAISLVKHPAPLPPRPFCPPNSSLPNVPPKPRLKISSEERGIVLQWDMPPCYSAVTAYSKLKSFDIFGYQEQKNVVINTLLWKKIGAVKAMNLPMACTLTQFVEGQKYHFAIRAVDAYDRCGSYSDPISIVYRPNNPKKA</sequence>
<accession>A0AAV2B9Q1</accession>
<gene>
    <name evidence="3" type="ORF">LARSCL_LOCUS17605</name>
</gene>
<dbReference type="InterPro" id="IPR036116">
    <property type="entry name" value="FN3_sf"/>
</dbReference>
<evidence type="ECO:0000256" key="1">
    <source>
        <dbReference type="SAM" id="MobiDB-lite"/>
    </source>
</evidence>
<dbReference type="PANTHER" id="PTHR23210">
    <property type="entry name" value="ACTIVATING TRANSCRIPTION FACTOR 7 INTERACTING PROTEIN"/>
    <property type="match status" value="1"/>
</dbReference>
<dbReference type="InterPro" id="IPR013783">
    <property type="entry name" value="Ig-like_fold"/>
</dbReference>
<dbReference type="Pfam" id="PF16794">
    <property type="entry name" value="fn3_4"/>
    <property type="match status" value="1"/>
</dbReference>
<proteinExistence type="predicted"/>
<feature type="compositionally biased region" description="Low complexity" evidence="1">
    <location>
        <begin position="227"/>
        <end position="264"/>
    </location>
</feature>
<evidence type="ECO:0000259" key="2">
    <source>
        <dbReference type="PROSITE" id="PS50853"/>
    </source>
</evidence>
<feature type="domain" description="Fibronectin type-III" evidence="2">
    <location>
        <begin position="322"/>
        <end position="430"/>
    </location>
</feature>
<feature type="compositionally biased region" description="Pro residues" evidence="1">
    <location>
        <begin position="216"/>
        <end position="226"/>
    </location>
</feature>
<dbReference type="PROSITE" id="PS50853">
    <property type="entry name" value="FN3"/>
    <property type="match status" value="1"/>
</dbReference>
<dbReference type="GO" id="GO:0005667">
    <property type="term" value="C:transcription regulator complex"/>
    <property type="evidence" value="ECO:0007669"/>
    <property type="project" value="TreeGrafter"/>
</dbReference>
<dbReference type="GO" id="GO:0003712">
    <property type="term" value="F:transcription coregulator activity"/>
    <property type="evidence" value="ECO:0007669"/>
    <property type="project" value="TreeGrafter"/>
</dbReference>
<dbReference type="PANTHER" id="PTHR23210:SF26">
    <property type="entry name" value="ACTIVATING TRANSCRIPTION FACTOR 7-INTERACTING PROTEIN 1"/>
    <property type="match status" value="1"/>
</dbReference>
<dbReference type="SUPFAM" id="SSF49265">
    <property type="entry name" value="Fibronectin type III"/>
    <property type="match status" value="1"/>
</dbReference>
<dbReference type="EMBL" id="CAXIEN010000304">
    <property type="protein sequence ID" value="CAL1292348.1"/>
    <property type="molecule type" value="Genomic_DNA"/>
</dbReference>
<dbReference type="GO" id="GO:0005634">
    <property type="term" value="C:nucleus"/>
    <property type="evidence" value="ECO:0007669"/>
    <property type="project" value="TreeGrafter"/>
</dbReference>
<evidence type="ECO:0000313" key="3">
    <source>
        <dbReference type="EMBL" id="CAL1292349.1"/>
    </source>
</evidence>
<dbReference type="GO" id="GO:0006355">
    <property type="term" value="P:regulation of DNA-templated transcription"/>
    <property type="evidence" value="ECO:0007669"/>
    <property type="project" value="TreeGrafter"/>
</dbReference>
<feature type="region of interest" description="Disordered" evidence="1">
    <location>
        <begin position="206"/>
        <end position="267"/>
    </location>
</feature>
<dbReference type="Proteomes" id="UP001497382">
    <property type="component" value="Unassembled WGS sequence"/>
</dbReference>
<name>A0AAV2B9Q1_9ARAC</name>
<dbReference type="InterPro" id="IPR056565">
    <property type="entry name" value="Fn3_ATF7IP"/>
</dbReference>
<dbReference type="SMART" id="SM00060">
    <property type="entry name" value="FN3"/>
    <property type="match status" value="1"/>
</dbReference>
<dbReference type="InterPro" id="IPR003961">
    <property type="entry name" value="FN3_dom"/>
</dbReference>
<dbReference type="AlphaFoldDB" id="A0AAV2B9Q1"/>
<keyword evidence="4" id="KW-1185">Reference proteome</keyword>
<protein>
    <recommendedName>
        <fullName evidence="2">Fibronectin type-III domain-containing protein</fullName>
    </recommendedName>
</protein>
<evidence type="ECO:0000313" key="4">
    <source>
        <dbReference type="Proteomes" id="UP001497382"/>
    </source>
</evidence>
<dbReference type="EMBL" id="CAXIEN010000304">
    <property type="protein sequence ID" value="CAL1292349.1"/>
    <property type="molecule type" value="Genomic_DNA"/>
</dbReference>
<dbReference type="InterPro" id="IPR026085">
    <property type="entry name" value="ATF7-int"/>
</dbReference>
<comment type="caution">
    <text evidence="3">The sequence shown here is derived from an EMBL/GenBank/DDBJ whole genome shotgun (WGS) entry which is preliminary data.</text>
</comment>